<dbReference type="Gene3D" id="3.40.630.30">
    <property type="match status" value="1"/>
</dbReference>
<keyword evidence="3" id="KW-1185">Reference proteome</keyword>
<reference evidence="2 3" key="1">
    <citation type="submission" date="2020-10" db="EMBL/GenBank/DDBJ databases">
        <title>Myceligenerans pegani sp. nov., an endophytic actinomycete isolated from Peganum harmala L. in Xinjiang, China.</title>
        <authorList>
            <person name="Xin L."/>
        </authorList>
    </citation>
    <scope>NUCLEOTIDE SEQUENCE [LARGE SCALE GENOMIC DNA]</scope>
    <source>
        <strain evidence="2 3">TRM65318</strain>
    </source>
</reference>
<dbReference type="InterPro" id="IPR016181">
    <property type="entry name" value="Acyl_CoA_acyltransferase"/>
</dbReference>
<dbReference type="Proteomes" id="UP000625527">
    <property type="component" value="Unassembled WGS sequence"/>
</dbReference>
<evidence type="ECO:0000313" key="2">
    <source>
        <dbReference type="EMBL" id="MBE1875451.1"/>
    </source>
</evidence>
<dbReference type="SUPFAM" id="SSF55729">
    <property type="entry name" value="Acyl-CoA N-acyltransferases (Nat)"/>
    <property type="match status" value="1"/>
</dbReference>
<proteinExistence type="predicted"/>
<dbReference type="EMBL" id="JADAQT010000065">
    <property type="protein sequence ID" value="MBE1875451.1"/>
    <property type="molecule type" value="Genomic_DNA"/>
</dbReference>
<evidence type="ECO:0000259" key="1">
    <source>
        <dbReference type="Pfam" id="PF13302"/>
    </source>
</evidence>
<name>A0ABR9MWS5_9MICO</name>
<dbReference type="InterPro" id="IPR000182">
    <property type="entry name" value="GNAT_dom"/>
</dbReference>
<accession>A0ABR9MWS5</accession>
<feature type="domain" description="N-acetyltransferase" evidence="1">
    <location>
        <begin position="29"/>
        <end position="175"/>
    </location>
</feature>
<organism evidence="2 3">
    <name type="scientific">Myceligenerans pegani</name>
    <dbReference type="NCBI Taxonomy" id="2776917"/>
    <lineage>
        <taxon>Bacteria</taxon>
        <taxon>Bacillati</taxon>
        <taxon>Actinomycetota</taxon>
        <taxon>Actinomycetes</taxon>
        <taxon>Micrococcales</taxon>
        <taxon>Promicromonosporaceae</taxon>
        <taxon>Myceligenerans</taxon>
    </lineage>
</organism>
<gene>
    <name evidence="2" type="ORF">IHE71_06990</name>
</gene>
<dbReference type="PANTHER" id="PTHR43441">
    <property type="entry name" value="RIBOSOMAL-PROTEIN-SERINE ACETYLTRANSFERASE"/>
    <property type="match status" value="1"/>
</dbReference>
<comment type="caution">
    <text evidence="2">The sequence shown here is derived from an EMBL/GenBank/DDBJ whole genome shotgun (WGS) entry which is preliminary data.</text>
</comment>
<dbReference type="PANTHER" id="PTHR43441:SF11">
    <property type="entry name" value="RIBOSOMAL-PROTEIN-SERINE ACETYLTRANSFERASE"/>
    <property type="match status" value="1"/>
</dbReference>
<dbReference type="InterPro" id="IPR051908">
    <property type="entry name" value="Ribosomal_N-acetyltransferase"/>
</dbReference>
<evidence type="ECO:0000313" key="3">
    <source>
        <dbReference type="Proteomes" id="UP000625527"/>
    </source>
</evidence>
<protein>
    <submittedName>
        <fullName evidence="2">GNAT family N-acetyltransferase</fullName>
    </submittedName>
</protein>
<sequence>MEGDIPLISREDLATVWPAFALTVRCDDLELRVPDDADLLALADVAAQGVYDRPDVPYRWAWTRGTPEEVRRNVLAYQWAARGHFTPDRWRLELGVFHDGDPVGIQAISARNFPVTREATTGSWLASRFQGRSIGKRMRLMALSLMFDGLAAAAMHTEADRENVASNAVSERLGYAPNGVGTRNRDGAPAEEIRYRMTAHAWATRPDALRPQITIDGLDAVRDQLGIHTTASGA</sequence>
<dbReference type="Pfam" id="PF13302">
    <property type="entry name" value="Acetyltransf_3"/>
    <property type="match status" value="1"/>
</dbReference>